<dbReference type="PANTHER" id="PTHR30011">
    <property type="entry name" value="ALKANESULFONATE MONOOXYGENASE-RELATED"/>
    <property type="match status" value="1"/>
</dbReference>
<dbReference type="SUPFAM" id="SSF51679">
    <property type="entry name" value="Bacterial luciferase-like"/>
    <property type="match status" value="1"/>
</dbReference>
<evidence type="ECO:0000256" key="6">
    <source>
        <dbReference type="SAM" id="MobiDB-lite"/>
    </source>
</evidence>
<protein>
    <submittedName>
        <fullName evidence="8">LLM class flavin-dependent oxidoreductase</fullName>
    </submittedName>
</protein>
<dbReference type="InterPro" id="IPR016215">
    <property type="entry name" value="NTA_MOA"/>
</dbReference>
<gene>
    <name evidence="8" type="ORF">GXW71_23665</name>
</gene>
<proteinExistence type="inferred from homology"/>
<dbReference type="RefSeq" id="WP_246526833.1">
    <property type="nucleotide sequence ID" value="NZ_JAAGBB010000034.1"/>
</dbReference>
<keyword evidence="4" id="KW-0503">Monooxygenase</keyword>
<keyword evidence="2" id="KW-0288">FMN</keyword>
<feature type="region of interest" description="Disordered" evidence="6">
    <location>
        <begin position="425"/>
        <end position="450"/>
    </location>
</feature>
<evidence type="ECO:0000256" key="4">
    <source>
        <dbReference type="ARBA" id="ARBA00023033"/>
    </source>
</evidence>
<keyword evidence="9" id="KW-1185">Reference proteome</keyword>
<dbReference type="Proteomes" id="UP001196870">
    <property type="component" value="Unassembled WGS sequence"/>
</dbReference>
<evidence type="ECO:0000256" key="1">
    <source>
        <dbReference type="ARBA" id="ARBA00022630"/>
    </source>
</evidence>
<keyword evidence="1" id="KW-0285">Flavoprotein</keyword>
<dbReference type="PIRSF" id="PIRSF000337">
    <property type="entry name" value="NTA_MOA"/>
    <property type="match status" value="1"/>
</dbReference>
<accession>A0ABS5F4D7</accession>
<reference evidence="9" key="1">
    <citation type="journal article" date="2021" name="Syst. Appl. Microbiol.">
        <title>Roseomonas hellenica sp. nov., isolated from roots of wild-growing Alkanna tinctoria.</title>
        <authorList>
            <person name="Rat A."/>
            <person name="Naranjo H.D."/>
            <person name="Lebbe L."/>
            <person name="Cnockaert M."/>
            <person name="Krigas N."/>
            <person name="Grigoriadou K."/>
            <person name="Maloupa E."/>
            <person name="Willems A."/>
        </authorList>
    </citation>
    <scope>NUCLEOTIDE SEQUENCE [LARGE SCALE GENOMIC DNA]</scope>
    <source>
        <strain evidence="9">LMG 31523</strain>
    </source>
</reference>
<name>A0ABS5F4D7_9PROT</name>
<comment type="caution">
    <text evidence="8">The sequence shown here is derived from an EMBL/GenBank/DDBJ whole genome shotgun (WGS) entry which is preliminary data.</text>
</comment>
<organism evidence="8 9">
    <name type="scientific">Plastoroseomonas hellenica</name>
    <dbReference type="NCBI Taxonomy" id="2687306"/>
    <lineage>
        <taxon>Bacteria</taxon>
        <taxon>Pseudomonadati</taxon>
        <taxon>Pseudomonadota</taxon>
        <taxon>Alphaproteobacteria</taxon>
        <taxon>Acetobacterales</taxon>
        <taxon>Acetobacteraceae</taxon>
        <taxon>Plastoroseomonas</taxon>
    </lineage>
</organism>
<dbReference type="InterPro" id="IPR036661">
    <property type="entry name" value="Luciferase-like_sf"/>
</dbReference>
<dbReference type="NCBIfam" id="TIGR03860">
    <property type="entry name" value="FMN_nitrolo"/>
    <property type="match status" value="1"/>
</dbReference>
<evidence type="ECO:0000313" key="9">
    <source>
        <dbReference type="Proteomes" id="UP001196870"/>
    </source>
</evidence>
<evidence type="ECO:0000256" key="3">
    <source>
        <dbReference type="ARBA" id="ARBA00023002"/>
    </source>
</evidence>
<keyword evidence="3" id="KW-0560">Oxidoreductase</keyword>
<dbReference type="PANTHER" id="PTHR30011:SF16">
    <property type="entry name" value="C2H2 FINGER DOMAIN TRANSCRIPTION FACTOR (EUROFUNG)-RELATED"/>
    <property type="match status" value="1"/>
</dbReference>
<comment type="similarity">
    <text evidence="5">Belongs to the NtaA/SnaA/DszA monooxygenase family.</text>
</comment>
<sequence length="450" mass="50220">MAAGEQMYLAVMASGPGSHVAAWLHPETDARAALSIASHTAMAQLAERGLFHMYFIADTPAARTTKLDLYSRMPIYMNQLEPITLMAALAATTRHIGLGGTVSASFYEPYNLARQFASIDHISGGRVAWNIVTSANDYAAQNFGLDKLPPHGDRYKRAAEFTDIVLKLWDSWEDDAFIRDRAQGLFFDPAKQHVLDHEGPYFKIHGALNIERSPQGRPVIIQAGASEAGMDFAASVAEVIFGAHETIEESRHFYDQLKTRLGKFGRAPEELRLLAGMPVIIADSAQEAEDKYQTLQALIHPVVGRGRLGMDLEADLSNLPLDEPVPEELLPKSANFHKKFYDTIVKMIREEKLTLRQMYLRYERARRTLRGTPVQIADTLQEWREAGACDGFMVMFPMMEDGLTRFVNGVTPELQRRGLLRQTQTEGTMRDALGLKRPPHPKAALSRAAE</sequence>
<evidence type="ECO:0000256" key="2">
    <source>
        <dbReference type="ARBA" id="ARBA00022643"/>
    </source>
</evidence>
<dbReference type="Gene3D" id="3.20.20.30">
    <property type="entry name" value="Luciferase-like domain"/>
    <property type="match status" value="1"/>
</dbReference>
<feature type="domain" description="Luciferase-like" evidence="7">
    <location>
        <begin position="27"/>
        <end position="388"/>
    </location>
</feature>
<evidence type="ECO:0000256" key="5">
    <source>
        <dbReference type="ARBA" id="ARBA00033748"/>
    </source>
</evidence>
<dbReference type="Pfam" id="PF00296">
    <property type="entry name" value="Bac_luciferase"/>
    <property type="match status" value="1"/>
</dbReference>
<dbReference type="InterPro" id="IPR011251">
    <property type="entry name" value="Luciferase-like_dom"/>
</dbReference>
<dbReference type="InterPro" id="IPR051260">
    <property type="entry name" value="Diverse_substr_monoxygenases"/>
</dbReference>
<evidence type="ECO:0000313" key="8">
    <source>
        <dbReference type="EMBL" id="MBR0667374.1"/>
    </source>
</evidence>
<dbReference type="EMBL" id="JAAGBB010000034">
    <property type="protein sequence ID" value="MBR0667374.1"/>
    <property type="molecule type" value="Genomic_DNA"/>
</dbReference>
<dbReference type="CDD" id="cd01095">
    <property type="entry name" value="Nitrilotriacetate_monoxgenase"/>
    <property type="match status" value="1"/>
</dbReference>
<evidence type="ECO:0000259" key="7">
    <source>
        <dbReference type="Pfam" id="PF00296"/>
    </source>
</evidence>